<evidence type="ECO:0000313" key="2">
    <source>
        <dbReference type="Proteomes" id="UP000243579"/>
    </source>
</evidence>
<dbReference type="InterPro" id="IPR029033">
    <property type="entry name" value="His_PPase_superfam"/>
</dbReference>
<evidence type="ECO:0000313" key="1">
    <source>
        <dbReference type="EMBL" id="OQR93091.1"/>
    </source>
</evidence>
<dbReference type="Proteomes" id="UP000243579">
    <property type="component" value="Unassembled WGS sequence"/>
</dbReference>
<dbReference type="Pfam" id="PF00300">
    <property type="entry name" value="His_Phos_1"/>
    <property type="match status" value="1"/>
</dbReference>
<sequence>MIEDRVAYKTLPHLFSHEAAYSGGVFDHFERETPSWAALTQLPELLQPNVKVLYWVRHAEGHHNAAERFYGTEEWDASISLLDDYLDASLNDAGLQDAIHRAALMRRERQLGLPLDKILVSPLTRTLQTAHAIFQLNTTNIPIVAMEAARETLGVHTCDKRSKKSKLVKAFPKVDWNWIAEEDDKLWAPTHRETDAEIQARCQSFLDDVFDRVPDKYVAIVSHAGFIQNCMRLLQYPDYKPRNCETIPMVLQRTIMSESLITKQLPSADHMVDVSSILVLLVCLVFSCKAVSLRWIIPASWRS</sequence>
<dbReference type="GO" id="GO:0016791">
    <property type="term" value="F:phosphatase activity"/>
    <property type="evidence" value="ECO:0007669"/>
    <property type="project" value="TreeGrafter"/>
</dbReference>
<dbReference type="InterPro" id="IPR050275">
    <property type="entry name" value="PGM_Phosphatase"/>
</dbReference>
<gene>
    <name evidence="1" type="ORF">ACHHYP_02961</name>
</gene>
<proteinExistence type="predicted"/>
<dbReference type="Gene3D" id="3.40.50.1240">
    <property type="entry name" value="Phosphoglycerate mutase-like"/>
    <property type="match status" value="1"/>
</dbReference>
<accession>A0A1V9Z556</accession>
<comment type="caution">
    <text evidence="1">The sequence shown here is derived from an EMBL/GenBank/DDBJ whole genome shotgun (WGS) entry which is preliminary data.</text>
</comment>
<dbReference type="PANTHER" id="PTHR48100:SF1">
    <property type="entry name" value="HISTIDINE PHOSPHATASE FAMILY PROTEIN-RELATED"/>
    <property type="match status" value="1"/>
</dbReference>
<dbReference type="SMART" id="SM00855">
    <property type="entry name" value="PGAM"/>
    <property type="match status" value="1"/>
</dbReference>
<name>A0A1V9Z556_ACHHY</name>
<reference evidence="1 2" key="1">
    <citation type="journal article" date="2014" name="Genome Biol. Evol.">
        <title>The secreted proteins of Achlya hypogyna and Thraustotheca clavata identify the ancestral oomycete secretome and reveal gene acquisitions by horizontal gene transfer.</title>
        <authorList>
            <person name="Misner I."/>
            <person name="Blouin N."/>
            <person name="Leonard G."/>
            <person name="Richards T.A."/>
            <person name="Lane C.E."/>
        </authorList>
    </citation>
    <scope>NUCLEOTIDE SEQUENCE [LARGE SCALE GENOMIC DNA]</scope>
    <source>
        <strain evidence="1 2">ATCC 48635</strain>
    </source>
</reference>
<dbReference type="EMBL" id="JNBR01000430">
    <property type="protein sequence ID" value="OQR93091.1"/>
    <property type="molecule type" value="Genomic_DNA"/>
</dbReference>
<protein>
    <submittedName>
        <fullName evidence="1">Phosphoglycerate mutase family</fullName>
    </submittedName>
</protein>
<organism evidence="1 2">
    <name type="scientific">Achlya hypogyna</name>
    <name type="common">Oomycete</name>
    <name type="synonym">Protoachlya hypogyna</name>
    <dbReference type="NCBI Taxonomy" id="1202772"/>
    <lineage>
        <taxon>Eukaryota</taxon>
        <taxon>Sar</taxon>
        <taxon>Stramenopiles</taxon>
        <taxon>Oomycota</taxon>
        <taxon>Saprolegniomycetes</taxon>
        <taxon>Saprolegniales</taxon>
        <taxon>Achlyaceae</taxon>
        <taxon>Achlya</taxon>
    </lineage>
</organism>
<dbReference type="OrthoDB" id="496981at2759"/>
<dbReference type="SUPFAM" id="SSF53254">
    <property type="entry name" value="Phosphoglycerate mutase-like"/>
    <property type="match status" value="1"/>
</dbReference>
<dbReference type="AlphaFoldDB" id="A0A1V9Z556"/>
<dbReference type="GO" id="GO:0005737">
    <property type="term" value="C:cytoplasm"/>
    <property type="evidence" value="ECO:0007669"/>
    <property type="project" value="TreeGrafter"/>
</dbReference>
<keyword evidence="2" id="KW-1185">Reference proteome</keyword>
<dbReference type="InterPro" id="IPR013078">
    <property type="entry name" value="His_Pase_superF_clade-1"/>
</dbReference>
<dbReference type="PANTHER" id="PTHR48100">
    <property type="entry name" value="BROAD-SPECIFICITY PHOSPHATASE YOR283W-RELATED"/>
    <property type="match status" value="1"/>
</dbReference>
<dbReference type="CDD" id="cd07067">
    <property type="entry name" value="HP_PGM_like"/>
    <property type="match status" value="1"/>
</dbReference>